<dbReference type="InterPro" id="IPR050975">
    <property type="entry name" value="Sleep_regulator"/>
</dbReference>
<evidence type="ECO:0000256" key="5">
    <source>
        <dbReference type="ARBA" id="ARBA00022989"/>
    </source>
</evidence>
<dbReference type="PANTHER" id="PTHR33562">
    <property type="entry name" value="ATILLA, ISOFORM B-RELATED-RELATED"/>
    <property type="match status" value="1"/>
</dbReference>
<dbReference type="eggNOG" id="ENOG502S9N2">
    <property type="taxonomic scope" value="Eukaryota"/>
</dbReference>
<dbReference type="GO" id="GO:0098552">
    <property type="term" value="C:side of membrane"/>
    <property type="evidence" value="ECO:0007669"/>
    <property type="project" value="UniProtKB-KW"/>
</dbReference>
<evidence type="ECO:0000256" key="8">
    <source>
        <dbReference type="ARBA" id="ARBA00023288"/>
    </source>
</evidence>
<evidence type="ECO:0000256" key="2">
    <source>
        <dbReference type="ARBA" id="ARBA00022622"/>
    </source>
</evidence>
<feature type="transmembrane region" description="Helical" evidence="9">
    <location>
        <begin position="12"/>
        <end position="30"/>
    </location>
</feature>
<dbReference type="AlphaFoldDB" id="B3MCI8"/>
<dbReference type="OMA" id="GECPHST"/>
<gene>
    <name evidence="10" type="primary">Dana\GF12854</name>
    <name evidence="10" type="synonym">dana_GLEANR_12872</name>
    <name evidence="10" type="ORF">GF12854</name>
</gene>
<dbReference type="HOGENOM" id="CLU_132822_1_0_1"/>
<keyword evidence="11" id="KW-1185">Reference proteome</keyword>
<name>B3MCI8_DROAN</name>
<organism evidence="10 11">
    <name type="scientific">Drosophila ananassae</name>
    <name type="common">Fruit fly</name>
    <dbReference type="NCBI Taxonomy" id="7217"/>
    <lineage>
        <taxon>Eukaryota</taxon>
        <taxon>Metazoa</taxon>
        <taxon>Ecdysozoa</taxon>
        <taxon>Arthropoda</taxon>
        <taxon>Hexapoda</taxon>
        <taxon>Insecta</taxon>
        <taxon>Pterygota</taxon>
        <taxon>Neoptera</taxon>
        <taxon>Endopterygota</taxon>
        <taxon>Diptera</taxon>
        <taxon>Brachycera</taxon>
        <taxon>Muscomorpha</taxon>
        <taxon>Ephydroidea</taxon>
        <taxon>Drosophilidae</taxon>
        <taxon>Drosophila</taxon>
        <taxon>Sophophora</taxon>
    </lineage>
</organism>
<keyword evidence="2" id="KW-0336">GPI-anchor</keyword>
<dbReference type="STRING" id="7217.B3MCI8"/>
<keyword evidence="3 9" id="KW-0812">Transmembrane</keyword>
<dbReference type="OrthoDB" id="7467377at2759"/>
<evidence type="ECO:0000256" key="4">
    <source>
        <dbReference type="ARBA" id="ARBA00022729"/>
    </source>
</evidence>
<dbReference type="GeneID" id="6495700"/>
<protein>
    <recommendedName>
        <fullName evidence="12">Protein sleepless</fullName>
    </recommendedName>
</protein>
<dbReference type="Proteomes" id="UP000007801">
    <property type="component" value="Unassembled WGS sequence"/>
</dbReference>
<accession>B3MCI8</accession>
<keyword evidence="7" id="KW-0325">Glycoprotein</keyword>
<reference evidence="10 11" key="1">
    <citation type="journal article" date="2007" name="Nature">
        <title>Evolution of genes and genomes on the Drosophila phylogeny.</title>
        <authorList>
            <consortium name="Drosophila 12 Genomes Consortium"/>
            <person name="Clark A.G."/>
            <person name="Eisen M.B."/>
            <person name="Smith D.R."/>
            <person name="Bergman C.M."/>
            <person name="Oliver B."/>
            <person name="Markow T.A."/>
            <person name="Kaufman T.C."/>
            <person name="Kellis M."/>
            <person name="Gelbart W."/>
            <person name="Iyer V.N."/>
            <person name="Pollard D.A."/>
            <person name="Sackton T.B."/>
            <person name="Larracuente A.M."/>
            <person name="Singh N.D."/>
            <person name="Abad J.P."/>
            <person name="Abt D.N."/>
            <person name="Adryan B."/>
            <person name="Aguade M."/>
            <person name="Akashi H."/>
            <person name="Anderson W.W."/>
            <person name="Aquadro C.F."/>
            <person name="Ardell D.H."/>
            <person name="Arguello R."/>
            <person name="Artieri C.G."/>
            <person name="Barbash D.A."/>
            <person name="Barker D."/>
            <person name="Barsanti P."/>
            <person name="Batterham P."/>
            <person name="Batzoglou S."/>
            <person name="Begun D."/>
            <person name="Bhutkar A."/>
            <person name="Blanco E."/>
            <person name="Bosak S.A."/>
            <person name="Bradley R.K."/>
            <person name="Brand A.D."/>
            <person name="Brent M.R."/>
            <person name="Brooks A.N."/>
            <person name="Brown R.H."/>
            <person name="Butlin R.K."/>
            <person name="Caggese C."/>
            <person name="Calvi B.R."/>
            <person name="Bernardo de Carvalho A."/>
            <person name="Caspi A."/>
            <person name="Castrezana S."/>
            <person name="Celniker S.E."/>
            <person name="Chang J.L."/>
            <person name="Chapple C."/>
            <person name="Chatterji S."/>
            <person name="Chinwalla A."/>
            <person name="Civetta A."/>
            <person name="Clifton S.W."/>
            <person name="Comeron J.M."/>
            <person name="Costello J.C."/>
            <person name="Coyne J.A."/>
            <person name="Daub J."/>
            <person name="David R.G."/>
            <person name="Delcher A.L."/>
            <person name="Delehaunty K."/>
            <person name="Do C.B."/>
            <person name="Ebling H."/>
            <person name="Edwards K."/>
            <person name="Eickbush T."/>
            <person name="Evans J.D."/>
            <person name="Filipski A."/>
            <person name="Findeiss S."/>
            <person name="Freyhult E."/>
            <person name="Fulton L."/>
            <person name="Fulton R."/>
            <person name="Garcia A.C."/>
            <person name="Gardiner A."/>
            <person name="Garfield D.A."/>
            <person name="Garvin B.E."/>
            <person name="Gibson G."/>
            <person name="Gilbert D."/>
            <person name="Gnerre S."/>
            <person name="Godfrey J."/>
            <person name="Good R."/>
            <person name="Gotea V."/>
            <person name="Gravely B."/>
            <person name="Greenberg A.J."/>
            <person name="Griffiths-Jones S."/>
            <person name="Gross S."/>
            <person name="Guigo R."/>
            <person name="Gustafson E.A."/>
            <person name="Haerty W."/>
            <person name="Hahn M.W."/>
            <person name="Halligan D.L."/>
            <person name="Halpern A.L."/>
            <person name="Halter G.M."/>
            <person name="Han M.V."/>
            <person name="Heger A."/>
            <person name="Hillier L."/>
            <person name="Hinrichs A.S."/>
            <person name="Holmes I."/>
            <person name="Hoskins R.A."/>
            <person name="Hubisz M.J."/>
            <person name="Hultmark D."/>
            <person name="Huntley M.A."/>
            <person name="Jaffe D.B."/>
            <person name="Jagadeeshan S."/>
            <person name="Jeck W.R."/>
            <person name="Johnson J."/>
            <person name="Jones C.D."/>
            <person name="Jordan W.C."/>
            <person name="Karpen G.H."/>
            <person name="Kataoka E."/>
            <person name="Keightley P.D."/>
            <person name="Kheradpour P."/>
            <person name="Kirkness E.F."/>
            <person name="Koerich L.B."/>
            <person name="Kristiansen K."/>
            <person name="Kudrna D."/>
            <person name="Kulathinal R.J."/>
            <person name="Kumar S."/>
            <person name="Kwok R."/>
            <person name="Lander E."/>
            <person name="Langley C.H."/>
            <person name="Lapoint R."/>
            <person name="Lazzaro B.P."/>
            <person name="Lee S.J."/>
            <person name="Levesque L."/>
            <person name="Li R."/>
            <person name="Lin C.F."/>
            <person name="Lin M.F."/>
            <person name="Lindblad-Toh K."/>
            <person name="Llopart A."/>
            <person name="Long M."/>
            <person name="Low L."/>
            <person name="Lozovsky E."/>
            <person name="Lu J."/>
            <person name="Luo M."/>
            <person name="Machado C.A."/>
            <person name="Makalowski W."/>
            <person name="Marzo M."/>
            <person name="Matsuda M."/>
            <person name="Matzkin L."/>
            <person name="McAllister B."/>
            <person name="McBride C.S."/>
            <person name="McKernan B."/>
            <person name="McKernan K."/>
            <person name="Mendez-Lago M."/>
            <person name="Minx P."/>
            <person name="Mollenhauer M.U."/>
            <person name="Montooth K."/>
            <person name="Mount S.M."/>
            <person name="Mu X."/>
            <person name="Myers E."/>
            <person name="Negre B."/>
            <person name="Newfeld S."/>
            <person name="Nielsen R."/>
            <person name="Noor M.A."/>
            <person name="O'Grady P."/>
            <person name="Pachter L."/>
            <person name="Papaceit M."/>
            <person name="Parisi M.J."/>
            <person name="Parisi M."/>
            <person name="Parts L."/>
            <person name="Pedersen J.S."/>
            <person name="Pesole G."/>
            <person name="Phillippy A.M."/>
            <person name="Ponting C.P."/>
            <person name="Pop M."/>
            <person name="Porcelli D."/>
            <person name="Powell J.R."/>
            <person name="Prohaska S."/>
            <person name="Pruitt K."/>
            <person name="Puig M."/>
            <person name="Quesneville H."/>
            <person name="Ram K.R."/>
            <person name="Rand D."/>
            <person name="Rasmussen M.D."/>
            <person name="Reed L.K."/>
            <person name="Reenan R."/>
            <person name="Reily A."/>
            <person name="Remington K.A."/>
            <person name="Rieger T.T."/>
            <person name="Ritchie M.G."/>
            <person name="Robin C."/>
            <person name="Rogers Y.H."/>
            <person name="Rohde C."/>
            <person name="Rozas J."/>
            <person name="Rubenfield M.J."/>
            <person name="Ruiz A."/>
            <person name="Russo S."/>
            <person name="Salzberg S.L."/>
            <person name="Sanchez-Gracia A."/>
            <person name="Saranga D.J."/>
            <person name="Sato H."/>
            <person name="Schaeffer S.W."/>
            <person name="Schatz M.C."/>
            <person name="Schlenke T."/>
            <person name="Schwartz R."/>
            <person name="Segarra C."/>
            <person name="Singh R.S."/>
            <person name="Sirot L."/>
            <person name="Sirota M."/>
            <person name="Sisneros N.B."/>
            <person name="Smith C.D."/>
            <person name="Smith T.F."/>
            <person name="Spieth J."/>
            <person name="Stage D.E."/>
            <person name="Stark A."/>
            <person name="Stephan W."/>
            <person name="Strausberg R.L."/>
            <person name="Strempel S."/>
            <person name="Sturgill D."/>
            <person name="Sutton G."/>
            <person name="Sutton G.G."/>
            <person name="Tao W."/>
            <person name="Teichmann S."/>
            <person name="Tobari Y.N."/>
            <person name="Tomimura Y."/>
            <person name="Tsolas J.M."/>
            <person name="Valente V.L."/>
            <person name="Venter E."/>
            <person name="Venter J.C."/>
            <person name="Vicario S."/>
            <person name="Vieira F.G."/>
            <person name="Vilella A.J."/>
            <person name="Villasante A."/>
            <person name="Walenz B."/>
            <person name="Wang J."/>
            <person name="Wasserman M."/>
            <person name="Watts T."/>
            <person name="Wilson D."/>
            <person name="Wilson R.K."/>
            <person name="Wing R.A."/>
            <person name="Wolfner M.F."/>
            <person name="Wong A."/>
            <person name="Wong G.K."/>
            <person name="Wu C.I."/>
            <person name="Wu G."/>
            <person name="Yamamoto D."/>
            <person name="Yang H.P."/>
            <person name="Yang S.P."/>
            <person name="Yorke J.A."/>
            <person name="Yoshida K."/>
            <person name="Zdobnov E."/>
            <person name="Zhang P."/>
            <person name="Zhang Y."/>
            <person name="Zimin A.V."/>
            <person name="Baldwin J."/>
            <person name="Abdouelleil A."/>
            <person name="Abdulkadir J."/>
            <person name="Abebe A."/>
            <person name="Abera B."/>
            <person name="Abreu J."/>
            <person name="Acer S.C."/>
            <person name="Aftuck L."/>
            <person name="Alexander A."/>
            <person name="An P."/>
            <person name="Anderson E."/>
            <person name="Anderson S."/>
            <person name="Arachi H."/>
            <person name="Azer M."/>
            <person name="Bachantsang P."/>
            <person name="Barry A."/>
            <person name="Bayul T."/>
            <person name="Berlin A."/>
            <person name="Bessette D."/>
            <person name="Bloom T."/>
            <person name="Blye J."/>
            <person name="Boguslavskiy L."/>
            <person name="Bonnet C."/>
            <person name="Boukhgalter B."/>
            <person name="Bourzgui I."/>
            <person name="Brown A."/>
            <person name="Cahill P."/>
            <person name="Channer S."/>
            <person name="Cheshatsang Y."/>
            <person name="Chuda L."/>
            <person name="Citroen M."/>
            <person name="Collymore A."/>
            <person name="Cooke P."/>
            <person name="Costello M."/>
            <person name="D'Aco K."/>
            <person name="Daza R."/>
            <person name="De Haan G."/>
            <person name="DeGray S."/>
            <person name="DeMaso C."/>
            <person name="Dhargay N."/>
            <person name="Dooley K."/>
            <person name="Dooley E."/>
            <person name="Doricent M."/>
            <person name="Dorje P."/>
            <person name="Dorjee K."/>
            <person name="Dupes A."/>
            <person name="Elong R."/>
            <person name="Falk J."/>
            <person name="Farina A."/>
            <person name="Faro S."/>
            <person name="Ferguson D."/>
            <person name="Fisher S."/>
            <person name="Foley C.D."/>
            <person name="Franke A."/>
            <person name="Friedrich D."/>
            <person name="Gadbois L."/>
            <person name="Gearin G."/>
            <person name="Gearin C.R."/>
            <person name="Giannoukos G."/>
            <person name="Goode T."/>
            <person name="Graham J."/>
            <person name="Grandbois E."/>
            <person name="Grewal S."/>
            <person name="Gyaltsen K."/>
            <person name="Hafez N."/>
            <person name="Hagos B."/>
            <person name="Hall J."/>
            <person name="Henson C."/>
            <person name="Hollinger A."/>
            <person name="Honan T."/>
            <person name="Huard M.D."/>
            <person name="Hughes L."/>
            <person name="Hurhula B."/>
            <person name="Husby M.E."/>
            <person name="Kamat A."/>
            <person name="Kanga B."/>
            <person name="Kashin S."/>
            <person name="Khazanovich D."/>
            <person name="Kisner P."/>
            <person name="Lance K."/>
            <person name="Lara M."/>
            <person name="Lee W."/>
            <person name="Lennon N."/>
            <person name="Letendre F."/>
            <person name="LeVine R."/>
            <person name="Lipovsky A."/>
            <person name="Liu X."/>
            <person name="Liu J."/>
            <person name="Liu S."/>
            <person name="Lokyitsang T."/>
            <person name="Lokyitsang Y."/>
            <person name="Lubonja R."/>
            <person name="Lui A."/>
            <person name="MacDonald P."/>
            <person name="Magnisalis V."/>
            <person name="Maru K."/>
            <person name="Matthews C."/>
            <person name="McCusker W."/>
            <person name="McDonough S."/>
            <person name="Mehta T."/>
            <person name="Meldrim J."/>
            <person name="Meneus L."/>
            <person name="Mihai O."/>
            <person name="Mihalev A."/>
            <person name="Mihova T."/>
            <person name="Mittelman R."/>
            <person name="Mlenga V."/>
            <person name="Montmayeur A."/>
            <person name="Mulrain L."/>
            <person name="Navidi A."/>
            <person name="Naylor J."/>
            <person name="Negash T."/>
            <person name="Nguyen T."/>
            <person name="Nguyen N."/>
            <person name="Nicol R."/>
            <person name="Norbu C."/>
            <person name="Norbu N."/>
            <person name="Novod N."/>
            <person name="O'Neill B."/>
            <person name="Osman S."/>
            <person name="Markiewicz E."/>
            <person name="Oyono O.L."/>
            <person name="Patti C."/>
            <person name="Phunkhang P."/>
            <person name="Pierre F."/>
            <person name="Priest M."/>
            <person name="Raghuraman S."/>
            <person name="Rege F."/>
            <person name="Reyes R."/>
            <person name="Rise C."/>
            <person name="Rogov P."/>
            <person name="Ross K."/>
            <person name="Ryan E."/>
            <person name="Settipalli S."/>
            <person name="Shea T."/>
            <person name="Sherpa N."/>
            <person name="Shi L."/>
            <person name="Shih D."/>
            <person name="Sparrow T."/>
            <person name="Spaulding J."/>
            <person name="Stalker J."/>
            <person name="Stange-Thomann N."/>
            <person name="Stavropoulos S."/>
            <person name="Stone C."/>
            <person name="Strader C."/>
            <person name="Tesfaye S."/>
            <person name="Thomson T."/>
            <person name="Thoulutsang Y."/>
            <person name="Thoulutsang D."/>
            <person name="Topham K."/>
            <person name="Topping I."/>
            <person name="Tsamla T."/>
            <person name="Vassiliev H."/>
            <person name="Vo A."/>
            <person name="Wangchuk T."/>
            <person name="Wangdi T."/>
            <person name="Weiand M."/>
            <person name="Wilkinson J."/>
            <person name="Wilson A."/>
            <person name="Yadav S."/>
            <person name="Young G."/>
            <person name="Yu Q."/>
            <person name="Zembek L."/>
            <person name="Zhong D."/>
            <person name="Zimmer A."/>
            <person name="Zwirko Z."/>
            <person name="Jaffe D.B."/>
            <person name="Alvarez P."/>
            <person name="Brockman W."/>
            <person name="Butler J."/>
            <person name="Chin C."/>
            <person name="Gnerre S."/>
            <person name="Grabherr M."/>
            <person name="Kleber M."/>
            <person name="Mauceli E."/>
            <person name="MacCallum I."/>
        </authorList>
    </citation>
    <scope>NUCLEOTIDE SEQUENCE [LARGE SCALE GENOMIC DNA]</scope>
    <source>
        <strain evidence="11">Tucson 14024-0371.13</strain>
    </source>
</reference>
<sequence length="166" mass="18185">MGSGCGSTLSPVWISLVSLLILVGAGPVATDEILRCYKCSETDKLCGTSRNPYGNILECGNSTMCFATTHTRIMSGGNWIRTLRGCAKQVKQVHILVKNNESEKKHWDMGFTVVNDAYQEGCITKDNVEYCYCRGSLCNSSSNLRLDLALPVLLIVMFLGKLLLPV</sequence>
<dbReference type="KEGG" id="dan:6495700"/>
<evidence type="ECO:0000256" key="3">
    <source>
        <dbReference type="ARBA" id="ARBA00022692"/>
    </source>
</evidence>
<dbReference type="PhylomeDB" id="B3MCI8"/>
<evidence type="ECO:0000256" key="9">
    <source>
        <dbReference type="SAM" id="Phobius"/>
    </source>
</evidence>
<dbReference type="PANTHER" id="PTHR33562:SF29">
    <property type="entry name" value="PROTEIN SLEEPLESS"/>
    <property type="match status" value="1"/>
</dbReference>
<keyword evidence="6 9" id="KW-0472">Membrane</keyword>
<dbReference type="InParanoid" id="B3MCI8"/>
<evidence type="ECO:0008006" key="12">
    <source>
        <dbReference type="Google" id="ProtNLM"/>
    </source>
</evidence>
<proteinExistence type="predicted"/>
<keyword evidence="5 9" id="KW-1133">Transmembrane helix</keyword>
<evidence type="ECO:0000313" key="11">
    <source>
        <dbReference type="Proteomes" id="UP000007801"/>
    </source>
</evidence>
<evidence type="ECO:0000256" key="1">
    <source>
        <dbReference type="ARBA" id="ARBA00004589"/>
    </source>
</evidence>
<evidence type="ECO:0000256" key="7">
    <source>
        <dbReference type="ARBA" id="ARBA00023180"/>
    </source>
</evidence>
<evidence type="ECO:0000256" key="6">
    <source>
        <dbReference type="ARBA" id="ARBA00023136"/>
    </source>
</evidence>
<keyword evidence="4" id="KW-0732">Signal</keyword>
<evidence type="ECO:0000313" key="10">
    <source>
        <dbReference type="EMBL" id="EDV36222.1"/>
    </source>
</evidence>
<comment type="subcellular location">
    <subcellularLocation>
        <location evidence="1">Membrane</location>
        <topology evidence="1">Lipid-anchor</topology>
        <topology evidence="1">GPI-anchor</topology>
    </subcellularLocation>
</comment>
<dbReference type="EMBL" id="CH902619">
    <property type="protein sequence ID" value="EDV36222.1"/>
    <property type="molecule type" value="Genomic_DNA"/>
</dbReference>
<keyword evidence="8" id="KW-0449">Lipoprotein</keyword>